<feature type="region of interest" description="Disordered" evidence="1">
    <location>
        <begin position="438"/>
        <end position="487"/>
    </location>
</feature>
<feature type="compositionally biased region" description="Basic residues" evidence="1">
    <location>
        <begin position="457"/>
        <end position="467"/>
    </location>
</feature>
<evidence type="ECO:0000313" key="3">
    <source>
        <dbReference type="Proteomes" id="UP001303046"/>
    </source>
</evidence>
<name>A0ABR1E1F5_NECAM</name>
<reference evidence="2 3" key="1">
    <citation type="submission" date="2023-08" db="EMBL/GenBank/DDBJ databases">
        <title>A Necator americanus chromosomal reference genome.</title>
        <authorList>
            <person name="Ilik V."/>
            <person name="Petrzelkova K.J."/>
            <person name="Pardy F."/>
            <person name="Fuh T."/>
            <person name="Niatou-Singa F.S."/>
            <person name="Gouil Q."/>
            <person name="Baker L."/>
            <person name="Ritchie M.E."/>
            <person name="Jex A.R."/>
            <person name="Gazzola D."/>
            <person name="Li H."/>
            <person name="Toshio Fujiwara R."/>
            <person name="Zhan B."/>
            <person name="Aroian R.V."/>
            <person name="Pafco B."/>
            <person name="Schwarz E.M."/>
        </authorList>
    </citation>
    <scope>NUCLEOTIDE SEQUENCE [LARGE SCALE GENOMIC DNA]</scope>
    <source>
        <strain evidence="2 3">Aroian</strain>
        <tissue evidence="2">Whole animal</tissue>
    </source>
</reference>
<dbReference type="InterPro" id="IPR008569">
    <property type="entry name" value="DUF851"/>
</dbReference>
<dbReference type="Pfam" id="PF05867">
    <property type="entry name" value="DUF851"/>
    <property type="match status" value="1"/>
</dbReference>
<gene>
    <name evidence="2" type="primary">Necator_chrV.g19541</name>
    <name evidence="2" type="ORF">RB195_014749</name>
</gene>
<feature type="region of interest" description="Disordered" evidence="1">
    <location>
        <begin position="220"/>
        <end position="242"/>
    </location>
</feature>
<feature type="compositionally biased region" description="Polar residues" evidence="1">
    <location>
        <begin position="438"/>
        <end position="453"/>
    </location>
</feature>
<comment type="caution">
    <text evidence="2">The sequence shown here is derived from an EMBL/GenBank/DDBJ whole genome shotgun (WGS) entry which is preliminary data.</text>
</comment>
<dbReference type="EMBL" id="JAVFWL010000005">
    <property type="protein sequence ID" value="KAK6756522.1"/>
    <property type="molecule type" value="Genomic_DNA"/>
</dbReference>
<evidence type="ECO:0000256" key="1">
    <source>
        <dbReference type="SAM" id="MobiDB-lite"/>
    </source>
</evidence>
<accession>A0ABR1E1F5</accession>
<feature type="compositionally biased region" description="Basic and acidic residues" evidence="1">
    <location>
        <begin position="232"/>
        <end position="242"/>
    </location>
</feature>
<evidence type="ECO:0000313" key="2">
    <source>
        <dbReference type="EMBL" id="KAK6756522.1"/>
    </source>
</evidence>
<proteinExistence type="predicted"/>
<feature type="compositionally biased region" description="Low complexity" evidence="1">
    <location>
        <begin position="126"/>
        <end position="136"/>
    </location>
</feature>
<feature type="region of interest" description="Disordered" evidence="1">
    <location>
        <begin position="87"/>
        <end position="166"/>
    </location>
</feature>
<sequence>MCSFLTYDFILTCRTAVPSMKLIKRFFSRVLALLARGKEADKGVTLETKKKPKKIGVYNVESEVERTQTSSRAMKIFSIRKETQIAAKKEGRSSRNLRKRRSNRRSTRDAGKLKLERTQVSVRALSETSTSTQNKKTSSRRSDTSTSATPRKTSSRRSGYDENEEKSGRINRFLDLSGKVTRKMITFASSPIRRPTMERFITRVEKRRMAEKELKGMLNQGDVSFPRPKKVGSGERRRNGPHEVFVDVSQDETLSALPLTTVADEANFNKGTKMGHLLVTGNNDNDGQVIVCGKPFWIEERDLVDNCDSDTAEDLPLNAEVVLEVDEGNLDLATVPTIPVILDPFADLNDLQKRDKLFFNKPLLFGNSVRSMINLSDITSVKAPRRHERKNTKRIVFTKPISKYNYTREKWWRFVGTPFIPTNQGDFLSAENISKTKSSMDSVKTETTTQSSDRSLRKARRKSKTKPSRYQQRQQRKRARSSGEVTT</sequence>
<keyword evidence="3" id="KW-1185">Reference proteome</keyword>
<feature type="compositionally biased region" description="Basic and acidic residues" evidence="1">
    <location>
        <begin position="106"/>
        <end position="117"/>
    </location>
</feature>
<protein>
    <submittedName>
        <fullName evidence="2">Uncharacterized protein</fullName>
    </submittedName>
</protein>
<feature type="compositionally biased region" description="Basic residues" evidence="1">
    <location>
        <begin position="95"/>
        <end position="105"/>
    </location>
</feature>
<dbReference type="Proteomes" id="UP001303046">
    <property type="component" value="Unassembled WGS sequence"/>
</dbReference>
<organism evidence="2 3">
    <name type="scientific">Necator americanus</name>
    <name type="common">Human hookworm</name>
    <dbReference type="NCBI Taxonomy" id="51031"/>
    <lineage>
        <taxon>Eukaryota</taxon>
        <taxon>Metazoa</taxon>
        <taxon>Ecdysozoa</taxon>
        <taxon>Nematoda</taxon>
        <taxon>Chromadorea</taxon>
        <taxon>Rhabditida</taxon>
        <taxon>Rhabditina</taxon>
        <taxon>Rhabditomorpha</taxon>
        <taxon>Strongyloidea</taxon>
        <taxon>Ancylostomatidae</taxon>
        <taxon>Bunostominae</taxon>
        <taxon>Necator</taxon>
    </lineage>
</organism>